<reference evidence="1 2" key="1">
    <citation type="submission" date="2019-10" db="EMBL/GenBank/DDBJ databases">
        <title>Extracellular Electron Transfer in a Candidatus Methanoperedens spp. Enrichment Culture.</title>
        <authorList>
            <person name="Berger S."/>
            <person name="Rangel Shaw D."/>
            <person name="Berben T."/>
            <person name="In 'T Zandt M."/>
            <person name="Frank J."/>
            <person name="Reimann J."/>
            <person name="Jetten M.S.M."/>
            <person name="Welte C.U."/>
        </authorList>
    </citation>
    <scope>NUCLEOTIDE SEQUENCE [LARGE SCALE GENOMIC DNA]</scope>
    <source>
        <strain evidence="1">SB12</strain>
    </source>
</reference>
<evidence type="ECO:0000313" key="2">
    <source>
        <dbReference type="Proteomes" id="UP000460298"/>
    </source>
</evidence>
<protein>
    <submittedName>
        <fullName evidence="1">Uncharacterized protein</fullName>
    </submittedName>
</protein>
<comment type="caution">
    <text evidence="1">The sequence shown here is derived from an EMBL/GenBank/DDBJ whole genome shotgun (WGS) entry which is preliminary data.</text>
</comment>
<evidence type="ECO:0000313" key="1">
    <source>
        <dbReference type="EMBL" id="KAB2930243.1"/>
    </source>
</evidence>
<organism evidence="1 2">
    <name type="scientific">Leptonema illini</name>
    <dbReference type="NCBI Taxonomy" id="183"/>
    <lineage>
        <taxon>Bacteria</taxon>
        <taxon>Pseudomonadati</taxon>
        <taxon>Spirochaetota</taxon>
        <taxon>Spirochaetia</taxon>
        <taxon>Leptospirales</taxon>
        <taxon>Leptospiraceae</taxon>
        <taxon>Leptonema</taxon>
    </lineage>
</organism>
<proteinExistence type="predicted"/>
<dbReference type="Proteomes" id="UP000460298">
    <property type="component" value="Unassembled WGS sequence"/>
</dbReference>
<gene>
    <name evidence="1" type="ORF">F9K24_17560</name>
</gene>
<name>A0A833LX23_9LEPT</name>
<dbReference type="AlphaFoldDB" id="A0A833LX23"/>
<accession>A0A833LX23</accession>
<dbReference type="EMBL" id="WBUI01000022">
    <property type="protein sequence ID" value="KAB2930243.1"/>
    <property type="molecule type" value="Genomic_DNA"/>
</dbReference>
<sequence length="117" mass="12704">MSRKKLISLPGATLSALLFIGALPLLSCSTSEQKLEAANLQSTELSGDISVVVIDGKKIPRLTTADGKVYTIVGKLDRMIRDFYKGQTLRLSGRIESEPDAGSPGVFRVEEIILELR</sequence>